<organism evidence="9 10">
    <name type="scientific">Insolitispirillum peregrinum</name>
    <dbReference type="NCBI Taxonomy" id="80876"/>
    <lineage>
        <taxon>Bacteria</taxon>
        <taxon>Pseudomonadati</taxon>
        <taxon>Pseudomonadota</taxon>
        <taxon>Alphaproteobacteria</taxon>
        <taxon>Rhodospirillales</taxon>
        <taxon>Novispirillaceae</taxon>
        <taxon>Insolitispirillum</taxon>
    </lineage>
</organism>
<feature type="coiled-coil region" evidence="7">
    <location>
        <begin position="145"/>
        <end position="179"/>
    </location>
</feature>
<dbReference type="InterPro" id="IPR002661">
    <property type="entry name" value="Ribosome_recyc_fac"/>
</dbReference>
<dbReference type="PANTHER" id="PTHR20982">
    <property type="entry name" value="RIBOSOME RECYCLING FACTOR"/>
    <property type="match status" value="1"/>
</dbReference>
<evidence type="ECO:0000256" key="7">
    <source>
        <dbReference type="SAM" id="Coils"/>
    </source>
</evidence>
<dbReference type="FunFam" id="1.10.132.20:FF:000001">
    <property type="entry name" value="Ribosome-recycling factor"/>
    <property type="match status" value="1"/>
</dbReference>
<keyword evidence="3 6" id="KW-0963">Cytoplasm</keyword>
<dbReference type="FunFam" id="3.30.1360.40:FF:000001">
    <property type="entry name" value="Ribosome-recycling factor"/>
    <property type="match status" value="1"/>
</dbReference>
<evidence type="ECO:0000256" key="6">
    <source>
        <dbReference type="HAMAP-Rule" id="MF_00040"/>
    </source>
</evidence>
<comment type="function">
    <text evidence="5 6">Responsible for the release of ribosomes from messenger RNA at the termination of protein biosynthesis. May increase the efficiency of translation by recycling ribosomes from one round of translation to another.</text>
</comment>
<proteinExistence type="inferred from homology"/>
<dbReference type="SUPFAM" id="SSF55194">
    <property type="entry name" value="Ribosome recycling factor, RRF"/>
    <property type="match status" value="1"/>
</dbReference>
<dbReference type="Proteomes" id="UP000185678">
    <property type="component" value="Unassembled WGS sequence"/>
</dbReference>
<comment type="subcellular location">
    <subcellularLocation>
        <location evidence="1 6">Cytoplasm</location>
    </subcellularLocation>
</comment>
<gene>
    <name evidence="6" type="primary">frr</name>
    <name evidence="9" type="ORF">SAMN05421779_105368</name>
</gene>
<dbReference type="STRING" id="80876.SAMN05421779_105368"/>
<evidence type="ECO:0000256" key="5">
    <source>
        <dbReference type="ARBA" id="ARBA00025050"/>
    </source>
</evidence>
<evidence type="ECO:0000313" key="9">
    <source>
        <dbReference type="EMBL" id="SIT01911.1"/>
    </source>
</evidence>
<dbReference type="GO" id="GO:0043023">
    <property type="term" value="F:ribosomal large subunit binding"/>
    <property type="evidence" value="ECO:0007669"/>
    <property type="project" value="TreeGrafter"/>
</dbReference>
<name>A0A1N7NUC8_9PROT</name>
<dbReference type="Pfam" id="PF01765">
    <property type="entry name" value="RRF"/>
    <property type="match status" value="1"/>
</dbReference>
<dbReference type="GO" id="GO:0005829">
    <property type="term" value="C:cytosol"/>
    <property type="evidence" value="ECO:0007669"/>
    <property type="project" value="GOC"/>
</dbReference>
<dbReference type="Gene3D" id="3.30.1360.40">
    <property type="match status" value="1"/>
</dbReference>
<keyword evidence="4 6" id="KW-0648">Protein biosynthesis</keyword>
<keyword evidence="10" id="KW-1185">Reference proteome</keyword>
<dbReference type="InterPro" id="IPR036191">
    <property type="entry name" value="RRF_sf"/>
</dbReference>
<dbReference type="HAMAP" id="MF_00040">
    <property type="entry name" value="RRF"/>
    <property type="match status" value="1"/>
</dbReference>
<evidence type="ECO:0000256" key="4">
    <source>
        <dbReference type="ARBA" id="ARBA00022917"/>
    </source>
</evidence>
<dbReference type="NCBIfam" id="TIGR00496">
    <property type="entry name" value="frr"/>
    <property type="match status" value="1"/>
</dbReference>
<dbReference type="Gene3D" id="1.10.132.20">
    <property type="entry name" value="Ribosome-recycling factor"/>
    <property type="match status" value="1"/>
</dbReference>
<comment type="similarity">
    <text evidence="2 6">Belongs to the RRF family.</text>
</comment>
<evidence type="ECO:0000256" key="1">
    <source>
        <dbReference type="ARBA" id="ARBA00004496"/>
    </source>
</evidence>
<reference evidence="9 10" key="1">
    <citation type="submission" date="2017-01" db="EMBL/GenBank/DDBJ databases">
        <authorList>
            <person name="Mah S.A."/>
            <person name="Swanson W.J."/>
            <person name="Moy G.W."/>
            <person name="Vacquier V.D."/>
        </authorList>
    </citation>
    <scope>NUCLEOTIDE SEQUENCE [LARGE SCALE GENOMIC DNA]</scope>
    <source>
        <strain evidence="9 10">DSM 11589</strain>
    </source>
</reference>
<feature type="domain" description="Ribosome recycling factor" evidence="8">
    <location>
        <begin position="26"/>
        <end position="189"/>
    </location>
</feature>
<dbReference type="PANTHER" id="PTHR20982:SF3">
    <property type="entry name" value="MITOCHONDRIAL RIBOSOME RECYCLING FACTOR PSEUDO 1"/>
    <property type="match status" value="1"/>
</dbReference>
<protein>
    <recommendedName>
        <fullName evidence="6">Ribosome-recycling factor</fullName>
        <shortName evidence="6">RRF</shortName>
    </recommendedName>
    <alternativeName>
        <fullName evidence="6">Ribosome-releasing factor</fullName>
    </alternativeName>
</protein>
<dbReference type="InterPro" id="IPR023584">
    <property type="entry name" value="Ribosome_recyc_fac_dom"/>
</dbReference>
<evidence type="ECO:0000256" key="2">
    <source>
        <dbReference type="ARBA" id="ARBA00005912"/>
    </source>
</evidence>
<evidence type="ECO:0000259" key="8">
    <source>
        <dbReference type="Pfam" id="PF01765"/>
    </source>
</evidence>
<accession>A0A1N7NUC8</accession>
<dbReference type="CDD" id="cd00520">
    <property type="entry name" value="RRF"/>
    <property type="match status" value="1"/>
</dbReference>
<keyword evidence="7" id="KW-0175">Coiled coil</keyword>
<evidence type="ECO:0000256" key="3">
    <source>
        <dbReference type="ARBA" id="ARBA00022490"/>
    </source>
</evidence>
<dbReference type="OrthoDB" id="9804006at2"/>
<dbReference type="EMBL" id="FTOA01000005">
    <property type="protein sequence ID" value="SIT01911.1"/>
    <property type="molecule type" value="Genomic_DNA"/>
</dbReference>
<dbReference type="AlphaFoldDB" id="A0A1N7NUC8"/>
<evidence type="ECO:0000313" key="10">
    <source>
        <dbReference type="Proteomes" id="UP000185678"/>
    </source>
</evidence>
<dbReference type="GO" id="GO:0002184">
    <property type="term" value="P:cytoplasmic translational termination"/>
    <property type="evidence" value="ECO:0007669"/>
    <property type="project" value="TreeGrafter"/>
</dbReference>
<sequence length="191" mass="21176">MSGDGVTYAALKKDIKHRMDQTVEVLKKEFSGLRTGRAATSLLDPVMVEAYGQSMPLAQVGTVSVPESRMLSVQVWDKTMVKAVEKSIRDAGLGLNPQADGQSVRIPIPALTEERRQELGKVAAKYAEAARVAVRNVRRDGNDSLKKMEKANTISQDEARQYQTEVQQLTDDAIKHIDETLAHKEKEIMQV</sequence>